<proteinExistence type="predicted"/>
<feature type="transmembrane region" description="Helical" evidence="8">
    <location>
        <begin position="276"/>
        <end position="294"/>
    </location>
</feature>
<keyword evidence="5 8" id="KW-1133">Transmembrane helix</keyword>
<feature type="domain" description="Amino acid transporter transmembrane" evidence="9">
    <location>
        <begin position="86"/>
        <end position="487"/>
    </location>
</feature>
<dbReference type="Proteomes" id="UP000324897">
    <property type="component" value="Chromosome 6"/>
</dbReference>
<dbReference type="GO" id="GO:0006865">
    <property type="term" value="P:amino acid transport"/>
    <property type="evidence" value="ECO:0007669"/>
    <property type="project" value="UniProtKB-KW"/>
</dbReference>
<feature type="transmembrane region" description="Helical" evidence="8">
    <location>
        <begin position="117"/>
        <end position="139"/>
    </location>
</feature>
<dbReference type="AlphaFoldDB" id="A0A5J9WQQ4"/>
<keyword evidence="6 8" id="KW-0472">Membrane</keyword>
<keyword evidence="11" id="KW-1185">Reference proteome</keyword>
<feature type="transmembrane region" description="Helical" evidence="8">
    <location>
        <begin position="325"/>
        <end position="348"/>
    </location>
</feature>
<comment type="caution">
    <text evidence="10">The sequence shown here is derived from an EMBL/GenBank/DDBJ whole genome shotgun (WGS) entry which is preliminary data.</text>
</comment>
<feature type="transmembrane region" description="Helical" evidence="8">
    <location>
        <begin position="208"/>
        <end position="226"/>
    </location>
</feature>
<evidence type="ECO:0000313" key="11">
    <source>
        <dbReference type="Proteomes" id="UP000324897"/>
    </source>
</evidence>
<dbReference type="Gramene" id="TVU50257">
    <property type="protein sequence ID" value="TVU50257"/>
    <property type="gene ID" value="EJB05_01623"/>
</dbReference>
<dbReference type="PANTHER" id="PTHR48017">
    <property type="entry name" value="OS05G0424000 PROTEIN-RELATED"/>
    <property type="match status" value="1"/>
</dbReference>
<feature type="transmembrane region" description="Helical" evidence="8">
    <location>
        <begin position="405"/>
        <end position="425"/>
    </location>
</feature>
<evidence type="ECO:0000256" key="5">
    <source>
        <dbReference type="ARBA" id="ARBA00022989"/>
    </source>
</evidence>
<accession>A0A5J9WQQ4</accession>
<protein>
    <recommendedName>
        <fullName evidence="9">Amino acid transporter transmembrane domain-containing protein</fullName>
    </recommendedName>
</protein>
<gene>
    <name evidence="10" type="ORF">EJB05_01623</name>
</gene>
<evidence type="ECO:0000256" key="8">
    <source>
        <dbReference type="SAM" id="Phobius"/>
    </source>
</evidence>
<keyword evidence="3 8" id="KW-0812">Transmembrane</keyword>
<organism evidence="10 11">
    <name type="scientific">Eragrostis curvula</name>
    <name type="common">weeping love grass</name>
    <dbReference type="NCBI Taxonomy" id="38414"/>
    <lineage>
        <taxon>Eukaryota</taxon>
        <taxon>Viridiplantae</taxon>
        <taxon>Streptophyta</taxon>
        <taxon>Embryophyta</taxon>
        <taxon>Tracheophyta</taxon>
        <taxon>Spermatophyta</taxon>
        <taxon>Magnoliopsida</taxon>
        <taxon>Liliopsida</taxon>
        <taxon>Poales</taxon>
        <taxon>Poaceae</taxon>
        <taxon>PACMAD clade</taxon>
        <taxon>Chloridoideae</taxon>
        <taxon>Eragrostideae</taxon>
        <taxon>Eragrostidinae</taxon>
        <taxon>Eragrostis</taxon>
    </lineage>
</organism>
<name>A0A5J9WQQ4_9POAL</name>
<dbReference type="GO" id="GO:0016020">
    <property type="term" value="C:membrane"/>
    <property type="evidence" value="ECO:0007669"/>
    <property type="project" value="UniProtKB-SubCell"/>
</dbReference>
<feature type="non-terminal residue" evidence="10">
    <location>
        <position position="1"/>
    </location>
</feature>
<evidence type="ECO:0000256" key="3">
    <source>
        <dbReference type="ARBA" id="ARBA00022692"/>
    </source>
</evidence>
<feature type="transmembrane region" description="Helical" evidence="8">
    <location>
        <begin position="461"/>
        <end position="487"/>
    </location>
</feature>
<dbReference type="InterPro" id="IPR013057">
    <property type="entry name" value="AA_transpt_TM"/>
</dbReference>
<evidence type="ECO:0000256" key="2">
    <source>
        <dbReference type="ARBA" id="ARBA00022448"/>
    </source>
</evidence>
<keyword evidence="2" id="KW-0813">Transport</keyword>
<feature type="transmembrane region" description="Helical" evidence="8">
    <location>
        <begin position="91"/>
        <end position="111"/>
    </location>
</feature>
<evidence type="ECO:0000313" key="10">
    <source>
        <dbReference type="EMBL" id="TVU50257.1"/>
    </source>
</evidence>
<evidence type="ECO:0000256" key="4">
    <source>
        <dbReference type="ARBA" id="ARBA00022970"/>
    </source>
</evidence>
<dbReference type="Pfam" id="PF01490">
    <property type="entry name" value="Aa_trans"/>
    <property type="match status" value="1"/>
</dbReference>
<evidence type="ECO:0000256" key="7">
    <source>
        <dbReference type="SAM" id="MobiDB-lite"/>
    </source>
</evidence>
<sequence length="499" mass="54221">MAAAAGEGASGEPELVSIPATPQGLSTPEGAATPTGTRAGKQQQHSGAATPARRVVEGLRGYLEEVGHLTRLDPRDAWLPVTESRGGNARYAAFHSLNAGLGFQALLLPLAFPALGWSWGIISLIIAYFWQLYTLWLLVKLHEAVPGRRYNRYVELAQAAFGEKLGLWLALFPTIYLSAGTATALILVGGETMKLFFQIVCGPLCSPSPISTVEWYLVFTSLAVVLSQLPNLNSIAGLSLIGGATAIMYCTMSWVLSVSQPRPPTISYEPVGSTSFGTSLFSTLSALGIIAFAFRGHNLSLEIQATMPSTFKHPAHVPMWRGAKVAYLLIAMCLFPVAMPQGGMLTALYAFHSHDIPRGILATTFLLVVLNCLSSFQIYSMPVFDSFEAYYTGRTNRPCSAWVRSGFRVFYGFLSLFISVALPFLSSLAGLLGGLTLPVTFAYPCFMWIRIKKPERFTVTWYLNWSLGLLGTAFSLAFSLGGIWSIINSGMKFKFFKPT</sequence>
<dbReference type="OrthoDB" id="40134at2759"/>
<keyword evidence="4" id="KW-0029">Amino-acid transport</keyword>
<feature type="transmembrane region" description="Helical" evidence="8">
    <location>
        <begin position="165"/>
        <end position="188"/>
    </location>
</feature>
<comment type="subcellular location">
    <subcellularLocation>
        <location evidence="1">Membrane</location>
    </subcellularLocation>
</comment>
<reference evidence="10 11" key="1">
    <citation type="journal article" date="2019" name="Sci. Rep.">
        <title>A high-quality genome of Eragrostis curvula grass provides insights into Poaceae evolution and supports new strategies to enhance forage quality.</title>
        <authorList>
            <person name="Carballo J."/>
            <person name="Santos B.A.C.M."/>
            <person name="Zappacosta D."/>
            <person name="Garbus I."/>
            <person name="Selva J.P."/>
            <person name="Gallo C.A."/>
            <person name="Diaz A."/>
            <person name="Albertini E."/>
            <person name="Caccamo M."/>
            <person name="Echenique V."/>
        </authorList>
    </citation>
    <scope>NUCLEOTIDE SEQUENCE [LARGE SCALE GENOMIC DNA]</scope>
    <source>
        <strain evidence="11">cv. Victoria</strain>
        <tissue evidence="10">Leaf</tissue>
    </source>
</reference>
<feature type="region of interest" description="Disordered" evidence="7">
    <location>
        <begin position="1"/>
        <end position="51"/>
    </location>
</feature>
<evidence type="ECO:0000256" key="6">
    <source>
        <dbReference type="ARBA" id="ARBA00023136"/>
    </source>
</evidence>
<feature type="transmembrane region" description="Helical" evidence="8">
    <location>
        <begin position="431"/>
        <end position="449"/>
    </location>
</feature>
<feature type="transmembrane region" description="Helical" evidence="8">
    <location>
        <begin position="360"/>
        <end position="384"/>
    </location>
</feature>
<evidence type="ECO:0000259" key="9">
    <source>
        <dbReference type="Pfam" id="PF01490"/>
    </source>
</evidence>
<evidence type="ECO:0000256" key="1">
    <source>
        <dbReference type="ARBA" id="ARBA00004370"/>
    </source>
</evidence>
<dbReference type="EMBL" id="RWGY01000002">
    <property type="protein sequence ID" value="TVU50257.1"/>
    <property type="molecule type" value="Genomic_DNA"/>
</dbReference>
<feature type="transmembrane region" description="Helical" evidence="8">
    <location>
        <begin position="238"/>
        <end position="256"/>
    </location>
</feature>
<feature type="compositionally biased region" description="Low complexity" evidence="7">
    <location>
        <begin position="1"/>
        <end position="14"/>
    </location>
</feature>
<feature type="compositionally biased region" description="Polar residues" evidence="7">
    <location>
        <begin position="34"/>
        <end position="47"/>
    </location>
</feature>